<gene>
    <name evidence="1" type="ORF">H9754_05780</name>
</gene>
<proteinExistence type="predicted"/>
<reference evidence="1" key="2">
    <citation type="submission" date="2021-04" db="EMBL/GenBank/DDBJ databases">
        <authorList>
            <person name="Gilroy R."/>
        </authorList>
    </citation>
    <scope>NUCLEOTIDE SEQUENCE</scope>
    <source>
        <strain evidence="1">ChiSjej3B21-8574</strain>
    </source>
</reference>
<evidence type="ECO:0000313" key="1">
    <source>
        <dbReference type="EMBL" id="HJC50077.1"/>
    </source>
</evidence>
<comment type="caution">
    <text evidence="1">The sequence shown here is derived from an EMBL/GenBank/DDBJ whole genome shotgun (WGS) entry which is preliminary data.</text>
</comment>
<dbReference type="Proteomes" id="UP000823904">
    <property type="component" value="Unassembled WGS sequence"/>
</dbReference>
<reference evidence="1" key="1">
    <citation type="journal article" date="2021" name="PeerJ">
        <title>Extensive microbial diversity within the chicken gut microbiome revealed by metagenomics and culture.</title>
        <authorList>
            <person name="Gilroy R."/>
            <person name="Ravi A."/>
            <person name="Getino M."/>
            <person name="Pursley I."/>
            <person name="Horton D.L."/>
            <person name="Alikhan N.F."/>
            <person name="Baker D."/>
            <person name="Gharbi K."/>
            <person name="Hall N."/>
            <person name="Watson M."/>
            <person name="Adriaenssens E.M."/>
            <person name="Foster-Nyarko E."/>
            <person name="Jarju S."/>
            <person name="Secka A."/>
            <person name="Antonio M."/>
            <person name="Oren A."/>
            <person name="Chaudhuri R.R."/>
            <person name="La Ragione R."/>
            <person name="Hildebrand F."/>
            <person name="Pallen M.J."/>
        </authorList>
    </citation>
    <scope>NUCLEOTIDE SEQUENCE</scope>
    <source>
        <strain evidence="1">ChiSjej3B21-8574</strain>
    </source>
</reference>
<name>A0A9D2PHK5_9FIRM</name>
<evidence type="ECO:0000313" key="2">
    <source>
        <dbReference type="Proteomes" id="UP000823904"/>
    </source>
</evidence>
<accession>A0A9D2PHK5</accession>
<protein>
    <submittedName>
        <fullName evidence="1">Uncharacterized protein</fullName>
    </submittedName>
</protein>
<sequence length="53" mass="6121">MLEHSDNRQAIHSLDALSGALFDLMQEDSFEKITITLFWSHGLPRTSKPRFMT</sequence>
<dbReference type="EMBL" id="DWWD01000023">
    <property type="protein sequence ID" value="HJC50077.1"/>
    <property type="molecule type" value="Genomic_DNA"/>
</dbReference>
<dbReference type="AlphaFoldDB" id="A0A9D2PHK5"/>
<organism evidence="1 2">
    <name type="scientific">Candidatus Anaerostipes avistercoris</name>
    <dbReference type="NCBI Taxonomy" id="2838462"/>
    <lineage>
        <taxon>Bacteria</taxon>
        <taxon>Bacillati</taxon>
        <taxon>Bacillota</taxon>
        <taxon>Clostridia</taxon>
        <taxon>Lachnospirales</taxon>
        <taxon>Lachnospiraceae</taxon>
        <taxon>Anaerostipes</taxon>
    </lineage>
</organism>